<dbReference type="Proteomes" id="UP000073492">
    <property type="component" value="Unassembled WGS sequence"/>
</dbReference>
<name>A0A139IKP9_9PEZI</name>
<evidence type="ECO:0000313" key="3">
    <source>
        <dbReference type="Proteomes" id="UP000073492"/>
    </source>
</evidence>
<sequence>MTVTEEAVSNPLILRLILLHLPTKHLLLSQRVCQEWRRLIKKSNSLQQALFLVPDENPIDKGKVLPNELLMERFPGFYIDGTHLGSRTCIGPLASTDFHRLSRTEGDRPQRAVAYNDSAFARPEASWRCMLPCQPAPTELQVVESLEGRGGKQGTVKTLRFDKTPNSEQAHLSFGLGFLLPSFTRRPGIAANIEMIGFTDRKEDALPEDEEERKRFLIQWNSRKAYRQHQLRSMRRALPEINFAGEGCVVVRLSRVQQCCVGGRMLPDQTWYSADYLKSEASLVGDGKSIEWDLEKKFFVR</sequence>
<feature type="domain" description="F-box" evidence="1">
    <location>
        <begin position="13"/>
        <end position="45"/>
    </location>
</feature>
<evidence type="ECO:0000259" key="1">
    <source>
        <dbReference type="Pfam" id="PF00646"/>
    </source>
</evidence>
<protein>
    <recommendedName>
        <fullName evidence="1">F-box domain-containing protein</fullName>
    </recommendedName>
</protein>
<accession>A0A139IKP9</accession>
<dbReference type="STRING" id="113226.A0A139IKP9"/>
<dbReference type="EMBL" id="LFZO01000062">
    <property type="protein sequence ID" value="KXT15260.1"/>
    <property type="molecule type" value="Genomic_DNA"/>
</dbReference>
<dbReference type="InterPro" id="IPR036047">
    <property type="entry name" value="F-box-like_dom_sf"/>
</dbReference>
<reference evidence="2 3" key="1">
    <citation type="submission" date="2015-07" db="EMBL/GenBank/DDBJ databases">
        <title>Comparative genomics of the Sigatoka disease complex on banana suggests a link between parallel evolutionary changes in Pseudocercospora fijiensis and Pseudocercospora eumusae and increased virulence on the banana host.</title>
        <authorList>
            <person name="Chang T.-C."/>
            <person name="Salvucci A."/>
            <person name="Crous P.W."/>
            <person name="Stergiopoulos I."/>
        </authorList>
    </citation>
    <scope>NUCLEOTIDE SEQUENCE [LARGE SCALE GENOMIC DNA]</scope>
    <source>
        <strain evidence="2 3">CBS 116634</strain>
    </source>
</reference>
<dbReference type="InterPro" id="IPR001810">
    <property type="entry name" value="F-box_dom"/>
</dbReference>
<keyword evidence="3" id="KW-1185">Reference proteome</keyword>
<dbReference type="AlphaFoldDB" id="A0A139IKP9"/>
<dbReference type="OrthoDB" id="3646405at2759"/>
<organism evidence="2 3">
    <name type="scientific">Pseudocercospora musae</name>
    <dbReference type="NCBI Taxonomy" id="113226"/>
    <lineage>
        <taxon>Eukaryota</taxon>
        <taxon>Fungi</taxon>
        <taxon>Dikarya</taxon>
        <taxon>Ascomycota</taxon>
        <taxon>Pezizomycotina</taxon>
        <taxon>Dothideomycetes</taxon>
        <taxon>Dothideomycetidae</taxon>
        <taxon>Mycosphaerellales</taxon>
        <taxon>Mycosphaerellaceae</taxon>
        <taxon>Pseudocercospora</taxon>
    </lineage>
</organism>
<dbReference type="SUPFAM" id="SSF81383">
    <property type="entry name" value="F-box domain"/>
    <property type="match status" value="1"/>
</dbReference>
<gene>
    <name evidence="2" type="ORF">AC579_4845</name>
</gene>
<proteinExistence type="predicted"/>
<evidence type="ECO:0000313" key="2">
    <source>
        <dbReference type="EMBL" id="KXT15260.1"/>
    </source>
</evidence>
<dbReference type="Pfam" id="PF00646">
    <property type="entry name" value="F-box"/>
    <property type="match status" value="1"/>
</dbReference>
<comment type="caution">
    <text evidence="2">The sequence shown here is derived from an EMBL/GenBank/DDBJ whole genome shotgun (WGS) entry which is preliminary data.</text>
</comment>